<accession>A0ABX1XPG9</accession>
<evidence type="ECO:0000313" key="1">
    <source>
        <dbReference type="EMBL" id="NOU70289.1"/>
    </source>
</evidence>
<keyword evidence="2" id="KW-1185">Reference proteome</keyword>
<name>A0ABX1XPG9_9BACL</name>
<gene>
    <name evidence="1" type="ORF">GC098_02355</name>
</gene>
<dbReference type="Proteomes" id="UP000616779">
    <property type="component" value="Unassembled WGS sequence"/>
</dbReference>
<sequence length="62" mass="6634">MSVDKVCPRCNSTQIGQGILKGTASIVPKGKLTISGSAIISSICVECGYIISRYVEKPEKFK</sequence>
<dbReference type="EMBL" id="WHOA01000013">
    <property type="protein sequence ID" value="NOU70289.1"/>
    <property type="molecule type" value="Genomic_DNA"/>
</dbReference>
<protein>
    <submittedName>
        <fullName evidence="1">Transcription initiation factor TFIIIB</fullName>
    </submittedName>
</protein>
<proteinExistence type="predicted"/>
<reference evidence="1 2" key="1">
    <citation type="submission" date="2019-10" db="EMBL/GenBank/DDBJ databases">
        <title>Description of Paenibacillus terrestris sp. nov.</title>
        <authorList>
            <person name="Carlier A."/>
            <person name="Qi S."/>
        </authorList>
    </citation>
    <scope>NUCLEOTIDE SEQUENCE [LARGE SCALE GENOMIC DNA]</scope>
    <source>
        <strain evidence="1 2">LMG 31458</strain>
    </source>
</reference>
<organism evidence="1 2">
    <name type="scientific">Paenibacillus phytorum</name>
    <dbReference type="NCBI Taxonomy" id="2654977"/>
    <lineage>
        <taxon>Bacteria</taxon>
        <taxon>Bacillati</taxon>
        <taxon>Bacillota</taxon>
        <taxon>Bacilli</taxon>
        <taxon>Bacillales</taxon>
        <taxon>Paenibacillaceae</taxon>
        <taxon>Paenibacillus</taxon>
    </lineage>
</organism>
<comment type="caution">
    <text evidence="1">The sequence shown here is derived from an EMBL/GenBank/DDBJ whole genome shotgun (WGS) entry which is preliminary data.</text>
</comment>
<evidence type="ECO:0000313" key="2">
    <source>
        <dbReference type="Proteomes" id="UP000616779"/>
    </source>
</evidence>